<name>A0A443QJX9_9ACAR</name>
<dbReference type="Gene3D" id="6.10.140.1710">
    <property type="match status" value="1"/>
</dbReference>
<protein>
    <submittedName>
        <fullName evidence="3">26S proteasome non-ATPase regulatory subunit 9-like protein</fullName>
    </submittedName>
</protein>
<dbReference type="STRING" id="1965070.A0A443QJX9"/>
<dbReference type="PANTHER" id="PTHR12651">
    <property type="entry name" value="26S PROTEASOME NON-ATPASE REGULATORY SUBUNIT 9"/>
    <property type="match status" value="1"/>
</dbReference>
<keyword evidence="1" id="KW-0175">Coiled coil</keyword>
<dbReference type="GO" id="GO:0005634">
    <property type="term" value="C:nucleus"/>
    <property type="evidence" value="ECO:0007669"/>
    <property type="project" value="TreeGrafter"/>
</dbReference>
<keyword evidence="4" id="KW-1185">Reference proteome</keyword>
<dbReference type="Pfam" id="PF18265">
    <property type="entry name" value="Nas2_N"/>
    <property type="match status" value="1"/>
</dbReference>
<dbReference type="GO" id="GO:0000502">
    <property type="term" value="C:proteasome complex"/>
    <property type="evidence" value="ECO:0007669"/>
    <property type="project" value="UniProtKB-KW"/>
</dbReference>
<evidence type="ECO:0000259" key="2">
    <source>
        <dbReference type="Pfam" id="PF18265"/>
    </source>
</evidence>
<evidence type="ECO:0000256" key="1">
    <source>
        <dbReference type="SAM" id="Coils"/>
    </source>
</evidence>
<gene>
    <name evidence="3" type="ORF">B4U79_12538</name>
</gene>
<dbReference type="EMBL" id="NCKU01006651">
    <property type="protein sequence ID" value="RWS03279.1"/>
    <property type="molecule type" value="Genomic_DNA"/>
</dbReference>
<dbReference type="PANTHER" id="PTHR12651:SF1">
    <property type="entry name" value="26S PROTEASOME NON-ATPASE REGULATORY SUBUNIT 9"/>
    <property type="match status" value="1"/>
</dbReference>
<proteinExistence type="predicted"/>
<accession>A0A443QJX9</accession>
<feature type="domain" description="Nas2 N-terminal" evidence="2">
    <location>
        <begin position="18"/>
        <end position="91"/>
    </location>
</feature>
<evidence type="ECO:0000313" key="4">
    <source>
        <dbReference type="Proteomes" id="UP000285301"/>
    </source>
</evidence>
<dbReference type="GO" id="GO:0070682">
    <property type="term" value="P:proteasome regulatory particle assembly"/>
    <property type="evidence" value="ECO:0007669"/>
    <property type="project" value="InterPro"/>
</dbReference>
<comment type="caution">
    <text evidence="3">The sequence shown here is derived from an EMBL/GenBank/DDBJ whole genome shotgun (WGS) entry which is preliminary data.</text>
</comment>
<dbReference type="Proteomes" id="UP000285301">
    <property type="component" value="Unassembled WGS sequence"/>
</dbReference>
<dbReference type="GO" id="GO:0005737">
    <property type="term" value="C:cytoplasm"/>
    <property type="evidence" value="ECO:0007669"/>
    <property type="project" value="TreeGrafter"/>
</dbReference>
<keyword evidence="3" id="KW-0647">Proteasome</keyword>
<dbReference type="OrthoDB" id="72325at2759"/>
<evidence type="ECO:0000313" key="3">
    <source>
        <dbReference type="EMBL" id="RWS03279.1"/>
    </source>
</evidence>
<sequence>MEAKRSDSECERLRLELLDLNKKRDAIDAEIKMWSQQNVGMDDELVDKDGFPRNDVDIYQIRTARNKIICLRNDGKALMKQIEEKLYKYHAMNPPDPEPPRR</sequence>
<dbReference type="InterPro" id="IPR035269">
    <property type="entry name" value="PSMD9"/>
</dbReference>
<organism evidence="3 4">
    <name type="scientific">Dinothrombium tinctorium</name>
    <dbReference type="NCBI Taxonomy" id="1965070"/>
    <lineage>
        <taxon>Eukaryota</taxon>
        <taxon>Metazoa</taxon>
        <taxon>Ecdysozoa</taxon>
        <taxon>Arthropoda</taxon>
        <taxon>Chelicerata</taxon>
        <taxon>Arachnida</taxon>
        <taxon>Acari</taxon>
        <taxon>Acariformes</taxon>
        <taxon>Trombidiformes</taxon>
        <taxon>Prostigmata</taxon>
        <taxon>Anystina</taxon>
        <taxon>Parasitengona</taxon>
        <taxon>Trombidioidea</taxon>
        <taxon>Trombidiidae</taxon>
        <taxon>Dinothrombium</taxon>
    </lineage>
</organism>
<feature type="coiled-coil region" evidence="1">
    <location>
        <begin position="3"/>
        <end position="30"/>
    </location>
</feature>
<reference evidence="3 4" key="1">
    <citation type="journal article" date="2018" name="Gigascience">
        <title>Genomes of trombidid mites reveal novel predicted allergens and laterally-transferred genes associated with secondary metabolism.</title>
        <authorList>
            <person name="Dong X."/>
            <person name="Chaisiri K."/>
            <person name="Xia D."/>
            <person name="Armstrong S.D."/>
            <person name="Fang Y."/>
            <person name="Donnelly M.J."/>
            <person name="Kadowaki T."/>
            <person name="McGarry J.W."/>
            <person name="Darby A.C."/>
            <person name="Makepeace B.L."/>
        </authorList>
    </citation>
    <scope>NUCLEOTIDE SEQUENCE [LARGE SCALE GENOMIC DNA]</scope>
    <source>
        <strain evidence="3">UoL-WK</strain>
    </source>
</reference>
<dbReference type="AlphaFoldDB" id="A0A443QJX9"/>
<dbReference type="InterPro" id="IPR040815">
    <property type="entry name" value="Nas2_N"/>
</dbReference>